<organism evidence="1 2">
    <name type="scientific">Bonamia ostreae</name>
    <dbReference type="NCBI Taxonomy" id="126728"/>
    <lineage>
        <taxon>Eukaryota</taxon>
        <taxon>Sar</taxon>
        <taxon>Rhizaria</taxon>
        <taxon>Endomyxa</taxon>
        <taxon>Ascetosporea</taxon>
        <taxon>Haplosporida</taxon>
        <taxon>Bonamia</taxon>
    </lineage>
</organism>
<dbReference type="EMBL" id="JBDODL010003899">
    <property type="protein sequence ID" value="MES1922855.1"/>
    <property type="molecule type" value="Genomic_DNA"/>
</dbReference>
<evidence type="ECO:0000313" key="1">
    <source>
        <dbReference type="EMBL" id="MES1922855.1"/>
    </source>
</evidence>
<dbReference type="Proteomes" id="UP001439008">
    <property type="component" value="Unassembled WGS sequence"/>
</dbReference>
<keyword evidence="2" id="KW-1185">Reference proteome</keyword>
<proteinExistence type="predicted"/>
<sequence>MNVRFCNSCKTKTQWDSTPVCTQCGCFSDPKDDNTFFSETIEYSEKREVGTSVSGPEKTRVKKIRSGGYRTGASVDSSWETFEKGKRVVSNIASALNLPLVIINSANNTYRLGLD</sequence>
<reference evidence="1 2" key="1">
    <citation type="journal article" date="2024" name="BMC Biol.">
        <title>Comparative genomics of Ascetosporea gives new insight into the evolutionary basis for animal parasitism in Rhizaria.</title>
        <authorList>
            <person name="Hiltunen Thoren M."/>
            <person name="Onut-Brannstrom I."/>
            <person name="Alfjorden A."/>
            <person name="Peckova H."/>
            <person name="Swords F."/>
            <person name="Hooper C."/>
            <person name="Holzer A.S."/>
            <person name="Bass D."/>
            <person name="Burki F."/>
        </authorList>
    </citation>
    <scope>NUCLEOTIDE SEQUENCE [LARGE SCALE GENOMIC DNA]</scope>
    <source>
        <strain evidence="1">20-A016</strain>
    </source>
</reference>
<feature type="non-terminal residue" evidence="1">
    <location>
        <position position="115"/>
    </location>
</feature>
<comment type="caution">
    <text evidence="1">The sequence shown here is derived from an EMBL/GenBank/DDBJ whole genome shotgun (WGS) entry which is preliminary data.</text>
</comment>
<gene>
    <name evidence="1" type="primary">BRF1_2</name>
    <name evidence="1" type="ORF">MHBO_004384</name>
</gene>
<protein>
    <submittedName>
        <fullName evidence="1">Transcription factor TFIIIB subunit brf1</fullName>
    </submittedName>
</protein>
<name>A0ABV2AT50_9EUKA</name>
<evidence type="ECO:0000313" key="2">
    <source>
        <dbReference type="Proteomes" id="UP001439008"/>
    </source>
</evidence>
<accession>A0ABV2AT50</accession>